<dbReference type="OrthoDB" id="4424523at2759"/>
<organism evidence="1 2">
    <name type="scientific">Sodiomyces alkalinus (strain CBS 110278 / VKM F-3762 / F11)</name>
    <name type="common">Alkaliphilic filamentous fungus</name>
    <dbReference type="NCBI Taxonomy" id="1314773"/>
    <lineage>
        <taxon>Eukaryota</taxon>
        <taxon>Fungi</taxon>
        <taxon>Dikarya</taxon>
        <taxon>Ascomycota</taxon>
        <taxon>Pezizomycotina</taxon>
        <taxon>Sordariomycetes</taxon>
        <taxon>Hypocreomycetidae</taxon>
        <taxon>Glomerellales</taxon>
        <taxon>Plectosphaerellaceae</taxon>
        <taxon>Sodiomyces</taxon>
    </lineage>
</organism>
<dbReference type="EMBL" id="ML119056">
    <property type="protein sequence ID" value="ROT37997.1"/>
    <property type="molecule type" value="Genomic_DNA"/>
</dbReference>
<dbReference type="RefSeq" id="XP_028465803.1">
    <property type="nucleotide sequence ID" value="XM_028609885.1"/>
</dbReference>
<dbReference type="GeneID" id="39578363"/>
<evidence type="ECO:0000313" key="2">
    <source>
        <dbReference type="Proteomes" id="UP000272025"/>
    </source>
</evidence>
<proteinExistence type="predicted"/>
<name>A0A3N2PU16_SODAK</name>
<gene>
    <name evidence="1" type="ORF">SODALDRAFT_324451</name>
</gene>
<reference evidence="1 2" key="1">
    <citation type="journal article" date="2018" name="Mol. Ecol.">
        <title>The obligate alkalophilic soda-lake fungus Sodiomyces alkalinus has shifted to a protein diet.</title>
        <authorList>
            <person name="Grum-Grzhimaylo A.A."/>
            <person name="Falkoski D.L."/>
            <person name="van den Heuvel J."/>
            <person name="Valero-Jimenez C.A."/>
            <person name="Min B."/>
            <person name="Choi I.G."/>
            <person name="Lipzen A."/>
            <person name="Daum C.G."/>
            <person name="Aanen D.K."/>
            <person name="Tsang A."/>
            <person name="Henrissat B."/>
            <person name="Bilanenko E.N."/>
            <person name="de Vries R.P."/>
            <person name="van Kan J.A.L."/>
            <person name="Grigoriev I.V."/>
            <person name="Debets A.J.M."/>
        </authorList>
    </citation>
    <scope>NUCLEOTIDE SEQUENCE [LARGE SCALE GENOMIC DNA]</scope>
    <source>
        <strain evidence="1 2">F11</strain>
    </source>
</reference>
<protein>
    <submittedName>
        <fullName evidence="1">Uncharacterized protein</fullName>
    </submittedName>
</protein>
<dbReference type="Proteomes" id="UP000272025">
    <property type="component" value="Unassembled WGS sequence"/>
</dbReference>
<evidence type="ECO:0000313" key="1">
    <source>
        <dbReference type="EMBL" id="ROT37997.1"/>
    </source>
</evidence>
<keyword evidence="2" id="KW-1185">Reference proteome</keyword>
<sequence length="256" mass="29087">MSGQAEYQGLTLSDIEQIDRYSRSDVDLSQMIWCMQQTGYHRWGFVVYRCTYSDDDAWARYVERMKQAAVDDLSRYGRDLLLAKYVDWTIVEDRDALDGASKADVRARFSEWAEPHLPDEDGRGPGAWRANALATVWRCPPTFRFCLFVDQECLDTLKAYEEWAQAGAQGRAPYVACIIIDSDGEPEGEGPDGYPAVDGCTRYDPGWMYTSVGALASLYDHLCLEELTDGYKQYARPPLLYPAHQRGISMPTLQEL</sequence>
<accession>A0A3N2PU16</accession>
<dbReference type="AlphaFoldDB" id="A0A3N2PU16"/>